<comment type="caution">
    <text evidence="1">The sequence shown here is derived from an EMBL/GenBank/DDBJ whole genome shotgun (WGS) entry which is preliminary data.</text>
</comment>
<dbReference type="EMBL" id="LXQA010216241">
    <property type="protein sequence ID" value="MCI34691.1"/>
    <property type="molecule type" value="Genomic_DNA"/>
</dbReference>
<dbReference type="PANTHER" id="PTHR33115">
    <property type="entry name" value="ARM REPEAT SUPERFAMILY PROTEIN"/>
    <property type="match status" value="1"/>
</dbReference>
<protein>
    <submittedName>
        <fullName evidence="1">Uncharacterized protein</fullName>
    </submittedName>
</protein>
<dbReference type="AlphaFoldDB" id="A0A392RDM9"/>
<dbReference type="Proteomes" id="UP000265520">
    <property type="component" value="Unassembled WGS sequence"/>
</dbReference>
<feature type="non-terminal residue" evidence="1">
    <location>
        <position position="84"/>
    </location>
</feature>
<organism evidence="1 2">
    <name type="scientific">Trifolium medium</name>
    <dbReference type="NCBI Taxonomy" id="97028"/>
    <lineage>
        <taxon>Eukaryota</taxon>
        <taxon>Viridiplantae</taxon>
        <taxon>Streptophyta</taxon>
        <taxon>Embryophyta</taxon>
        <taxon>Tracheophyta</taxon>
        <taxon>Spermatophyta</taxon>
        <taxon>Magnoliopsida</taxon>
        <taxon>eudicotyledons</taxon>
        <taxon>Gunneridae</taxon>
        <taxon>Pentapetalae</taxon>
        <taxon>rosids</taxon>
        <taxon>fabids</taxon>
        <taxon>Fabales</taxon>
        <taxon>Fabaceae</taxon>
        <taxon>Papilionoideae</taxon>
        <taxon>50 kb inversion clade</taxon>
        <taxon>NPAAA clade</taxon>
        <taxon>Hologalegina</taxon>
        <taxon>IRL clade</taxon>
        <taxon>Trifolieae</taxon>
        <taxon>Trifolium</taxon>
    </lineage>
</organism>
<evidence type="ECO:0000313" key="1">
    <source>
        <dbReference type="EMBL" id="MCI34691.1"/>
    </source>
</evidence>
<proteinExistence type="predicted"/>
<name>A0A392RDM9_9FABA</name>
<keyword evidence="2" id="KW-1185">Reference proteome</keyword>
<dbReference type="PANTHER" id="PTHR33115:SF50">
    <property type="entry name" value="ARM REPEAT SUPERFAMILY PROTEIN"/>
    <property type="match status" value="1"/>
</dbReference>
<accession>A0A392RDM9</accession>
<reference evidence="1 2" key="1">
    <citation type="journal article" date="2018" name="Front. Plant Sci.">
        <title>Red Clover (Trifolium pratense) and Zigzag Clover (T. medium) - A Picture of Genomic Similarities and Differences.</title>
        <authorList>
            <person name="Dluhosova J."/>
            <person name="Istvanek J."/>
            <person name="Nedelnik J."/>
            <person name="Repkova J."/>
        </authorList>
    </citation>
    <scope>NUCLEOTIDE SEQUENCE [LARGE SCALE GENOMIC DNA]</scope>
    <source>
        <strain evidence="2">cv. 10/8</strain>
        <tissue evidence="1">Leaf</tissue>
    </source>
</reference>
<sequence>MEKAYWQWQVNHCKLLEEVNDECDLGSSGMVSIRRFFYDAYSRCVNGSIFDGLKMDMVSFAMDLLASNSPDEQLMGARILRQFS</sequence>
<evidence type="ECO:0000313" key="2">
    <source>
        <dbReference type="Proteomes" id="UP000265520"/>
    </source>
</evidence>